<proteinExistence type="predicted"/>
<dbReference type="InterPro" id="IPR025437">
    <property type="entry name" value="YfhE-like"/>
</dbReference>
<name>A0A942UU40_9BACI</name>
<dbReference type="Pfam" id="PF14152">
    <property type="entry name" value="YfhE"/>
    <property type="match status" value="1"/>
</dbReference>
<comment type="caution">
    <text evidence="1">The sequence shown here is derived from an EMBL/GenBank/DDBJ whole genome shotgun (WGS) entry which is preliminary data.</text>
</comment>
<dbReference type="AlphaFoldDB" id="A0A942UU40"/>
<dbReference type="RefSeq" id="WP_213099794.1">
    <property type="nucleotide sequence ID" value="NZ_JAGYPH010000004.1"/>
</dbReference>
<protein>
    <submittedName>
        <fullName evidence="1">YfhE family protein</fullName>
    </submittedName>
</protein>
<sequence>MRKRNEVDTRSTLSATQEVLYSNEFKKADKAGGFTDYQPRRRK</sequence>
<gene>
    <name evidence="1" type="ORF">KHA91_18815</name>
</gene>
<evidence type="ECO:0000313" key="2">
    <source>
        <dbReference type="Proteomes" id="UP000676456"/>
    </source>
</evidence>
<keyword evidence="2" id="KW-1185">Reference proteome</keyword>
<evidence type="ECO:0000313" key="1">
    <source>
        <dbReference type="EMBL" id="MBS4224768.1"/>
    </source>
</evidence>
<dbReference type="EMBL" id="JAGYPN010000004">
    <property type="protein sequence ID" value="MBS4224768.1"/>
    <property type="molecule type" value="Genomic_DNA"/>
</dbReference>
<dbReference type="Proteomes" id="UP000676456">
    <property type="component" value="Unassembled WGS sequence"/>
</dbReference>
<accession>A0A942UU40</accession>
<reference evidence="1 2" key="1">
    <citation type="submission" date="2021-05" db="EMBL/GenBank/DDBJ databases">
        <title>Novel Bacillus species.</title>
        <authorList>
            <person name="Liu G."/>
        </authorList>
    </citation>
    <scope>NUCLEOTIDE SEQUENCE [LARGE SCALE GENOMIC DNA]</scope>
    <source>
        <strain evidence="1 2">FJAT-49682</strain>
    </source>
</reference>
<organism evidence="1 2">
    <name type="scientific">Lederbergia citrea</name>
    <dbReference type="NCBI Taxonomy" id="2833581"/>
    <lineage>
        <taxon>Bacteria</taxon>
        <taxon>Bacillati</taxon>
        <taxon>Bacillota</taxon>
        <taxon>Bacilli</taxon>
        <taxon>Bacillales</taxon>
        <taxon>Bacillaceae</taxon>
        <taxon>Lederbergia</taxon>
    </lineage>
</organism>